<keyword evidence="6" id="KW-1185">Reference proteome</keyword>
<feature type="region of interest" description="Disordered" evidence="2">
    <location>
        <begin position="35"/>
        <end position="83"/>
    </location>
</feature>
<dbReference type="Proteomes" id="UP000838412">
    <property type="component" value="Chromosome 3"/>
</dbReference>
<dbReference type="InterPro" id="IPR001212">
    <property type="entry name" value="Somatomedin_B_dom"/>
</dbReference>
<evidence type="ECO:0000313" key="5">
    <source>
        <dbReference type="EMBL" id="CAH1258268.1"/>
    </source>
</evidence>
<dbReference type="PANTHER" id="PTHR45902">
    <property type="entry name" value="LATROPHILIN RECEPTOR-LIKE PROTEIN A"/>
    <property type="match status" value="1"/>
</dbReference>
<feature type="region of interest" description="Disordered" evidence="2">
    <location>
        <begin position="523"/>
        <end position="547"/>
    </location>
</feature>
<accession>A0A8J9ZMK9</accession>
<protein>
    <submittedName>
        <fullName evidence="5">PRG4 protein</fullName>
    </submittedName>
</protein>
<feature type="chain" id="PRO_5035462874" evidence="3">
    <location>
        <begin position="32"/>
        <end position="616"/>
    </location>
</feature>
<name>A0A8J9ZMK9_BRALA</name>
<feature type="compositionally biased region" description="Polar residues" evidence="2">
    <location>
        <begin position="45"/>
        <end position="65"/>
    </location>
</feature>
<feature type="signal peptide" evidence="3">
    <location>
        <begin position="1"/>
        <end position="31"/>
    </location>
</feature>
<feature type="compositionally biased region" description="Polar residues" evidence="2">
    <location>
        <begin position="460"/>
        <end position="469"/>
    </location>
</feature>
<dbReference type="InterPro" id="IPR036024">
    <property type="entry name" value="Somatomedin_B-like_dom_sf"/>
</dbReference>
<dbReference type="EMBL" id="OV696688">
    <property type="protein sequence ID" value="CAH1258268.1"/>
    <property type="molecule type" value="Genomic_DNA"/>
</dbReference>
<reference evidence="5" key="1">
    <citation type="submission" date="2022-01" db="EMBL/GenBank/DDBJ databases">
        <authorList>
            <person name="Braso-Vives M."/>
        </authorList>
    </citation>
    <scope>NUCLEOTIDE SEQUENCE</scope>
</reference>
<evidence type="ECO:0000313" key="6">
    <source>
        <dbReference type="Proteomes" id="UP000838412"/>
    </source>
</evidence>
<feature type="domain" description="SMB" evidence="4">
    <location>
        <begin position="88"/>
        <end position="130"/>
    </location>
</feature>
<dbReference type="PROSITE" id="PS00524">
    <property type="entry name" value="SMB_1"/>
    <property type="match status" value="2"/>
</dbReference>
<organism evidence="5 6">
    <name type="scientific">Branchiostoma lanceolatum</name>
    <name type="common">Common lancelet</name>
    <name type="synonym">Amphioxus lanceolatum</name>
    <dbReference type="NCBI Taxonomy" id="7740"/>
    <lineage>
        <taxon>Eukaryota</taxon>
        <taxon>Metazoa</taxon>
        <taxon>Chordata</taxon>
        <taxon>Cephalochordata</taxon>
        <taxon>Leptocardii</taxon>
        <taxon>Amphioxiformes</taxon>
        <taxon>Branchiostomatidae</taxon>
        <taxon>Branchiostoma</taxon>
    </lineage>
</organism>
<evidence type="ECO:0000259" key="4">
    <source>
        <dbReference type="PROSITE" id="PS50958"/>
    </source>
</evidence>
<dbReference type="SMART" id="SM00201">
    <property type="entry name" value="SO"/>
    <property type="match status" value="2"/>
</dbReference>
<dbReference type="Pfam" id="PF01033">
    <property type="entry name" value="Somatomedin_B"/>
    <property type="match status" value="2"/>
</dbReference>
<dbReference type="SUPFAM" id="SSF90188">
    <property type="entry name" value="Somatomedin B domain"/>
    <property type="match status" value="2"/>
</dbReference>
<evidence type="ECO:0000256" key="2">
    <source>
        <dbReference type="SAM" id="MobiDB-lite"/>
    </source>
</evidence>
<evidence type="ECO:0000256" key="1">
    <source>
        <dbReference type="ARBA" id="ARBA00023157"/>
    </source>
</evidence>
<proteinExistence type="predicted"/>
<sequence>MIFEMSSNSSGKGLSGILVLLMLSQMQASKANSWGQHLDVPNDNAGPQVTVHKTPTDGTAVTNPAPSERGPDDEAGSDLTPSPPDPCKKDNCTGRCGSWKKTYMCQCDVSCKTFSDCCDDYKDVCRHQESAVLTNDTTTERAINTYSCQWRCNDEVRAHGALCSCNASCSDIGNCCEDYRETCVKKGAAVEADQQFKEVETLQCIAMEPPIQYNLQNHYWMLASCPTSFPRNEARTLCEEKHSFAEDPLLHLPILSKTSSGHKSYKNVFCAVCNNAPSMIGWVAEVNCRRFVSSFKEAMKSDRCSLELKAPAGGEARKCFPTMSLSSISPTCGHAEKCKGSPSPILVKGEPYRAFRNIYCAKCTLGDLFHEEVICGAILPISQFISSLQMTIDFTEMPKTVVTEQIMYHSKEETFSCPHGNIFDPFLETCRKVTFAPPSRLLSLDTAKQEGETRKPPQPKMTTFTSSTPCQAGKKPCKGTVMTLTAWNASGHRLPLPTEGIFYLPKPKVPSDSLMEDPRVVTNGWDKGSSVTDDGRQPTFPTPTVPRDTTTSLFKHVSTSLYDKTRMQNGLASTLVAIAVAEKTSVNLKESTLVVMHSSSYAMSFHRDEFTRTGDQ</sequence>
<evidence type="ECO:0000256" key="3">
    <source>
        <dbReference type="SAM" id="SignalP"/>
    </source>
</evidence>
<dbReference type="PANTHER" id="PTHR45902:SF1">
    <property type="entry name" value="LATROPHILIN RECEPTOR-LIKE PROTEIN A"/>
    <property type="match status" value="1"/>
</dbReference>
<gene>
    <name evidence="5" type="primary">PRG4</name>
    <name evidence="5" type="ORF">BLAG_LOCUS15897</name>
</gene>
<dbReference type="OrthoDB" id="6134459at2759"/>
<dbReference type="InterPro" id="IPR053231">
    <property type="entry name" value="GPCR_LN-TM7"/>
</dbReference>
<dbReference type="Gene3D" id="4.10.410.20">
    <property type="match status" value="2"/>
</dbReference>
<feature type="region of interest" description="Disordered" evidence="2">
    <location>
        <begin position="448"/>
        <end position="469"/>
    </location>
</feature>
<dbReference type="AlphaFoldDB" id="A0A8J9ZMK9"/>
<dbReference type="PROSITE" id="PS50958">
    <property type="entry name" value="SMB_2"/>
    <property type="match status" value="2"/>
</dbReference>
<keyword evidence="1" id="KW-1015">Disulfide bond</keyword>
<keyword evidence="3" id="KW-0732">Signal</keyword>
<feature type="domain" description="SMB" evidence="4">
    <location>
        <begin position="144"/>
        <end position="187"/>
    </location>
</feature>